<reference evidence="1 2" key="1">
    <citation type="submission" date="2019-02" db="EMBL/GenBank/DDBJ databases">
        <title>Kribbella capetownensis sp. nov. and Kribbella speibonae sp. nov., isolated from soil.</title>
        <authorList>
            <person name="Curtis S.M."/>
            <person name="Norton I."/>
            <person name="Everest G.J."/>
            <person name="Meyers P.R."/>
        </authorList>
    </citation>
    <scope>NUCLEOTIDE SEQUENCE [LARGE SCALE GENOMIC DNA]</scope>
    <source>
        <strain evidence="1 2">DSM 27082</strain>
    </source>
</reference>
<keyword evidence="2" id="KW-1185">Reference proteome</keyword>
<evidence type="ECO:0000313" key="2">
    <source>
        <dbReference type="Proteomes" id="UP000292695"/>
    </source>
</evidence>
<gene>
    <name evidence="1" type="ORF">E0H50_32025</name>
</gene>
<dbReference type="Proteomes" id="UP000292695">
    <property type="component" value="Unassembled WGS sequence"/>
</dbReference>
<dbReference type="EMBL" id="SJKA01000014">
    <property type="protein sequence ID" value="TCC26155.1"/>
    <property type="molecule type" value="Genomic_DNA"/>
</dbReference>
<proteinExistence type="predicted"/>
<evidence type="ECO:0000313" key="1">
    <source>
        <dbReference type="EMBL" id="TCC26155.1"/>
    </source>
</evidence>
<organism evidence="1 2">
    <name type="scientific">Kribbella sindirgiensis</name>
    <dbReference type="NCBI Taxonomy" id="1124744"/>
    <lineage>
        <taxon>Bacteria</taxon>
        <taxon>Bacillati</taxon>
        <taxon>Actinomycetota</taxon>
        <taxon>Actinomycetes</taxon>
        <taxon>Propionibacteriales</taxon>
        <taxon>Kribbellaceae</taxon>
        <taxon>Kribbella</taxon>
    </lineage>
</organism>
<dbReference type="OrthoDB" id="3537879at2"/>
<protein>
    <recommendedName>
        <fullName evidence="3">DUF1877 family protein</fullName>
    </recommendedName>
</protein>
<comment type="caution">
    <text evidence="1">The sequence shown here is derived from an EMBL/GenBank/DDBJ whole genome shotgun (WGS) entry which is preliminary data.</text>
</comment>
<name>A0A4V2M2G3_9ACTN</name>
<sequence length="181" mass="19486">MGVLFDYFAAASDEEAASVIDRVGGPGSPETMVAPPEGRQRGIFGRKRRAPEPAVSAAPDLVVYDTLSVKGIDPVVQLGTLEELLTGRPYDDVVDDPRSGHHLAMRDGGERLVFTLTDPLTAALAEASDETLERVAGPWSETEEFWNAADPSDLAEFLKELAGLAQRAQAGDQKLYCWVSV</sequence>
<accession>A0A4V2M2G3</accession>
<dbReference type="RefSeq" id="WP_131294610.1">
    <property type="nucleotide sequence ID" value="NZ_SJKA01000014.1"/>
</dbReference>
<evidence type="ECO:0008006" key="3">
    <source>
        <dbReference type="Google" id="ProtNLM"/>
    </source>
</evidence>
<dbReference type="AlphaFoldDB" id="A0A4V2M2G3"/>